<sequence length="338" mass="34460">MTMGGIRAAVAGLAGQWVVVCGASKGIGRALVLALAASGANVVAVARSAPALADVAAEARRVAPGPPPLASIVTVVADLADEDAVARLMAVELPPIVGPAGVRMLILNHVAGWWQHWLAGPDGSHVARLAAAQGAGVDGVRVTPTLRALFAVNFDSYVAIATHAMGLLLAAGDAGSRAQLVVVSSVAGKIGLPKVPPYAAAKHALHGFFESLRHELDMTGAPLGITMAMLGNIDTAANRTNTAGEVAHLPYASPHDAAAAIIAAAASGTESVTFPWAQIQPVIWLDMLIPRLARTIIQRATYGPGSFVPSPTSIALPSPDVMLGADRPKPDHPQTVLT</sequence>
<dbReference type="InterPro" id="IPR020904">
    <property type="entry name" value="Sc_DH/Rdtase_CS"/>
</dbReference>
<dbReference type="PANTHER" id="PTHR44279:SF2">
    <property type="entry name" value="HYDROXYSTEROID (11-BETA) DEHYDROGENASE 1-LIKE B-RELATED"/>
    <property type="match status" value="1"/>
</dbReference>
<dbReference type="SUPFAM" id="SSF51735">
    <property type="entry name" value="NAD(P)-binding Rossmann-fold domains"/>
    <property type="match status" value="1"/>
</dbReference>
<name>A0A0L0DUV1_THETB</name>
<dbReference type="RefSeq" id="XP_013752777.1">
    <property type="nucleotide sequence ID" value="XM_013897323.1"/>
</dbReference>
<gene>
    <name evidence="1" type="ORF">AMSG_11295</name>
</gene>
<organism evidence="1 2">
    <name type="scientific">Thecamonas trahens ATCC 50062</name>
    <dbReference type="NCBI Taxonomy" id="461836"/>
    <lineage>
        <taxon>Eukaryota</taxon>
        <taxon>Apusozoa</taxon>
        <taxon>Apusomonadida</taxon>
        <taxon>Apusomonadidae</taxon>
        <taxon>Thecamonas</taxon>
    </lineage>
</organism>
<dbReference type="AlphaFoldDB" id="A0A0L0DUV1"/>
<dbReference type="Proteomes" id="UP000054408">
    <property type="component" value="Unassembled WGS sequence"/>
</dbReference>
<dbReference type="InterPro" id="IPR051253">
    <property type="entry name" value="11-beta-HSD"/>
</dbReference>
<dbReference type="Gene3D" id="3.40.50.720">
    <property type="entry name" value="NAD(P)-binding Rossmann-like Domain"/>
    <property type="match status" value="1"/>
</dbReference>
<dbReference type="InterPro" id="IPR036291">
    <property type="entry name" value="NAD(P)-bd_dom_sf"/>
</dbReference>
<reference evidence="1 2" key="1">
    <citation type="submission" date="2010-05" db="EMBL/GenBank/DDBJ databases">
        <title>The Genome Sequence of Thecamonas trahens ATCC 50062.</title>
        <authorList>
            <consortium name="The Broad Institute Genome Sequencing Platform"/>
            <person name="Russ C."/>
            <person name="Cuomo C."/>
            <person name="Shea T."/>
            <person name="Young S.K."/>
            <person name="Zeng Q."/>
            <person name="Koehrsen M."/>
            <person name="Haas B."/>
            <person name="Borodovsky M."/>
            <person name="Guigo R."/>
            <person name="Alvarado L."/>
            <person name="Berlin A."/>
            <person name="Bochicchio J."/>
            <person name="Borenstein D."/>
            <person name="Chapman S."/>
            <person name="Chen Z."/>
            <person name="Freedman E."/>
            <person name="Gellesch M."/>
            <person name="Goldberg J."/>
            <person name="Griggs A."/>
            <person name="Gujja S."/>
            <person name="Heilman E."/>
            <person name="Heiman D."/>
            <person name="Hepburn T."/>
            <person name="Howarth C."/>
            <person name="Jen D."/>
            <person name="Larson L."/>
            <person name="Mehta T."/>
            <person name="Park D."/>
            <person name="Pearson M."/>
            <person name="Roberts A."/>
            <person name="Saif S."/>
            <person name="Shenoy N."/>
            <person name="Sisk P."/>
            <person name="Stolte C."/>
            <person name="Sykes S."/>
            <person name="Thomson T."/>
            <person name="Walk T."/>
            <person name="White J."/>
            <person name="Yandava C."/>
            <person name="Burger G."/>
            <person name="Gray M.W."/>
            <person name="Holland P.W.H."/>
            <person name="King N."/>
            <person name="Lang F.B.F."/>
            <person name="Roger A.J."/>
            <person name="Ruiz-Trillo I."/>
            <person name="Lander E."/>
            <person name="Nusbaum C."/>
        </authorList>
    </citation>
    <scope>NUCLEOTIDE SEQUENCE [LARGE SCALE GENOMIC DNA]</scope>
    <source>
        <strain evidence="1 2">ATCC 50062</strain>
    </source>
</reference>
<dbReference type="EMBL" id="GL349507">
    <property type="protein sequence ID" value="KNC55851.1"/>
    <property type="molecule type" value="Genomic_DNA"/>
</dbReference>
<dbReference type="OrthoDB" id="1933717at2759"/>
<dbReference type="GeneID" id="25569307"/>
<dbReference type="STRING" id="461836.A0A0L0DUV1"/>
<keyword evidence="2" id="KW-1185">Reference proteome</keyword>
<dbReference type="eggNOG" id="KOG1205">
    <property type="taxonomic scope" value="Eukaryota"/>
</dbReference>
<dbReference type="PRINTS" id="PR00081">
    <property type="entry name" value="GDHRDH"/>
</dbReference>
<dbReference type="PANTHER" id="PTHR44279">
    <property type="entry name" value="HYDROXYSTEROID (11-BETA) DEHYDROGENASE 1-LIKE B-RELATED"/>
    <property type="match status" value="1"/>
</dbReference>
<dbReference type="InterPro" id="IPR002347">
    <property type="entry name" value="SDR_fam"/>
</dbReference>
<dbReference type="GO" id="GO:0016491">
    <property type="term" value="F:oxidoreductase activity"/>
    <property type="evidence" value="ECO:0007669"/>
    <property type="project" value="TreeGrafter"/>
</dbReference>
<evidence type="ECO:0000313" key="2">
    <source>
        <dbReference type="Proteomes" id="UP000054408"/>
    </source>
</evidence>
<dbReference type="PROSITE" id="PS00061">
    <property type="entry name" value="ADH_SHORT"/>
    <property type="match status" value="1"/>
</dbReference>
<protein>
    <submittedName>
        <fullName evidence="1">Short-chain dehydrogenase/reductase 10 isoform a</fullName>
    </submittedName>
</protein>
<evidence type="ECO:0000313" key="1">
    <source>
        <dbReference type="EMBL" id="KNC55851.1"/>
    </source>
</evidence>
<dbReference type="Pfam" id="PF00106">
    <property type="entry name" value="adh_short"/>
    <property type="match status" value="2"/>
</dbReference>
<accession>A0A0L0DUV1</accession>
<dbReference type="OMA" id="FNGDVEH"/>
<proteinExistence type="predicted"/>